<reference evidence="1 2" key="1">
    <citation type="submission" date="2024-10" db="EMBL/GenBank/DDBJ databases">
        <title>The Natural Products Discovery Center: Release of the First 8490 Sequenced Strains for Exploring Actinobacteria Biosynthetic Diversity.</title>
        <authorList>
            <person name="Kalkreuter E."/>
            <person name="Kautsar S.A."/>
            <person name="Yang D."/>
            <person name="Bader C.D."/>
            <person name="Teijaro C.N."/>
            <person name="Fluegel L."/>
            <person name="Davis C.M."/>
            <person name="Simpson J.R."/>
            <person name="Lauterbach L."/>
            <person name="Steele A.D."/>
            <person name="Gui C."/>
            <person name="Meng S."/>
            <person name="Li G."/>
            <person name="Viehrig K."/>
            <person name="Ye F."/>
            <person name="Su P."/>
            <person name="Kiefer A.F."/>
            <person name="Nichols A."/>
            <person name="Cepeda A.J."/>
            <person name="Yan W."/>
            <person name="Fan B."/>
            <person name="Jiang Y."/>
            <person name="Adhikari A."/>
            <person name="Zheng C.-J."/>
            <person name="Schuster L."/>
            <person name="Cowan T.M."/>
            <person name="Smanski M.J."/>
            <person name="Chevrette M.G."/>
            <person name="De Carvalho L.P.S."/>
            <person name="Shen B."/>
        </authorList>
    </citation>
    <scope>NUCLEOTIDE SEQUENCE [LARGE SCALE GENOMIC DNA]</scope>
    <source>
        <strain evidence="1 2">NPDC006488</strain>
    </source>
</reference>
<organism evidence="1 2">
    <name type="scientific">Streptomyces hokutonensis</name>
    <dbReference type="NCBI Taxonomy" id="1306990"/>
    <lineage>
        <taxon>Bacteria</taxon>
        <taxon>Bacillati</taxon>
        <taxon>Actinomycetota</taxon>
        <taxon>Actinomycetes</taxon>
        <taxon>Kitasatosporales</taxon>
        <taxon>Streptomycetaceae</taxon>
        <taxon>Streptomyces</taxon>
    </lineage>
</organism>
<proteinExistence type="predicted"/>
<sequence>MRGQQVIDSASWKSALLELFGGAWTFAAAGPRNHDDWRRDVQAVMKLQVKDPRNWSSLNFPPPGSGGERNQETPFVDLRLDEFDSLLYRAGKKSASQLLVALQGKYYQSSNIPDFENRKERLFQCADTVISRFSPEIAYYTNLAAARVDPDVELLNPDAEWNCLSNFLSDCGLIVVSESEVGVFWAFDED</sequence>
<comment type="caution">
    <text evidence="1">The sequence shown here is derived from an EMBL/GenBank/DDBJ whole genome shotgun (WGS) entry which is preliminary data.</text>
</comment>
<name>A0ABW6MDS0_9ACTN</name>
<dbReference type="Proteomes" id="UP001601303">
    <property type="component" value="Unassembled WGS sequence"/>
</dbReference>
<gene>
    <name evidence="1" type="ORF">ACFYNQ_37690</name>
</gene>
<evidence type="ECO:0000313" key="1">
    <source>
        <dbReference type="EMBL" id="MFE9604271.1"/>
    </source>
</evidence>
<accession>A0ABW6MDS0</accession>
<dbReference type="EMBL" id="JBIAHM010000015">
    <property type="protein sequence ID" value="MFE9604271.1"/>
    <property type="molecule type" value="Genomic_DNA"/>
</dbReference>
<evidence type="ECO:0000313" key="2">
    <source>
        <dbReference type="Proteomes" id="UP001601303"/>
    </source>
</evidence>
<dbReference type="RefSeq" id="WP_388113206.1">
    <property type="nucleotide sequence ID" value="NZ_JBIAHM010000015.1"/>
</dbReference>
<protein>
    <submittedName>
        <fullName evidence="1">Uncharacterized protein</fullName>
    </submittedName>
</protein>
<keyword evidence="2" id="KW-1185">Reference proteome</keyword>